<dbReference type="STRING" id="1325564.NSJP_0497"/>
<dbReference type="InterPro" id="IPR023346">
    <property type="entry name" value="Lysozyme-like_dom_sf"/>
</dbReference>
<evidence type="ECO:0000256" key="2">
    <source>
        <dbReference type="SAM" id="MobiDB-lite"/>
    </source>
</evidence>
<dbReference type="PROSITE" id="PS00922">
    <property type="entry name" value="TRANSGLYCOSYLASE"/>
    <property type="match status" value="1"/>
</dbReference>
<accession>A0A1W1I1C5</accession>
<dbReference type="Proteomes" id="UP000192042">
    <property type="component" value="Chromosome I"/>
</dbReference>
<dbReference type="CDD" id="cd16896">
    <property type="entry name" value="LT_Slt70-like"/>
    <property type="match status" value="1"/>
</dbReference>
<evidence type="ECO:0000313" key="6">
    <source>
        <dbReference type="EMBL" id="SLM46669.1"/>
    </source>
</evidence>
<dbReference type="InterPro" id="IPR008258">
    <property type="entry name" value="Transglycosylase_SLT_dom_1"/>
</dbReference>
<reference evidence="6 7" key="1">
    <citation type="submission" date="2017-03" db="EMBL/GenBank/DDBJ databases">
        <authorList>
            <person name="Afonso C.L."/>
            <person name="Miller P.J."/>
            <person name="Scott M.A."/>
            <person name="Spackman E."/>
            <person name="Goraichik I."/>
            <person name="Dimitrov K.M."/>
            <person name="Suarez D.L."/>
            <person name="Swayne D.E."/>
        </authorList>
    </citation>
    <scope>NUCLEOTIDE SEQUENCE [LARGE SCALE GENOMIC DNA]</scope>
    <source>
        <strain evidence="6">Genome sequencing of Nitrospira japonica strain NJ11</strain>
    </source>
</reference>
<feature type="signal peptide" evidence="3">
    <location>
        <begin position="1"/>
        <end position="41"/>
    </location>
</feature>
<dbReference type="GO" id="GO:0016020">
    <property type="term" value="C:membrane"/>
    <property type="evidence" value="ECO:0007669"/>
    <property type="project" value="InterPro"/>
</dbReference>
<evidence type="ECO:0000256" key="3">
    <source>
        <dbReference type="SAM" id="SignalP"/>
    </source>
</evidence>
<keyword evidence="3" id="KW-0732">Signal</keyword>
<dbReference type="PANTHER" id="PTHR37423:SF2">
    <property type="entry name" value="MEMBRANE-BOUND LYTIC MUREIN TRANSGLYCOSYLASE C"/>
    <property type="match status" value="1"/>
</dbReference>
<feature type="domain" description="DUF4124" evidence="5">
    <location>
        <begin position="31"/>
        <end position="70"/>
    </location>
</feature>
<keyword evidence="6" id="KW-0326">Glycosidase</keyword>
<evidence type="ECO:0000313" key="7">
    <source>
        <dbReference type="Proteomes" id="UP000192042"/>
    </source>
</evidence>
<evidence type="ECO:0000256" key="1">
    <source>
        <dbReference type="ARBA" id="ARBA00007734"/>
    </source>
</evidence>
<dbReference type="InterPro" id="IPR000189">
    <property type="entry name" value="Transglyc_AS"/>
</dbReference>
<dbReference type="RefSeq" id="WP_080885309.1">
    <property type="nucleotide sequence ID" value="NZ_LT828648.1"/>
</dbReference>
<feature type="region of interest" description="Disordered" evidence="2">
    <location>
        <begin position="217"/>
        <end position="237"/>
    </location>
</feature>
<dbReference type="KEGG" id="nja:NSJP_0497"/>
<dbReference type="GO" id="GO:0016798">
    <property type="term" value="F:hydrolase activity, acting on glycosyl bonds"/>
    <property type="evidence" value="ECO:0007669"/>
    <property type="project" value="UniProtKB-KW"/>
</dbReference>
<dbReference type="AlphaFoldDB" id="A0A1W1I1C5"/>
<feature type="chain" id="PRO_5013343132" evidence="3">
    <location>
        <begin position="42"/>
        <end position="237"/>
    </location>
</feature>
<sequence length="237" mass="26727">MNQFDLGHHEPCRYRTRLRVAATALAACSSLALFVPSHASAEIYQYVGPNGSISLTNVPSDSRYRRVDIDAAQFHTVLPEHELEPLIRRHSSQHQLHPALIRAVIKAESNFDPRAVSRAGAVGLMQLMPQTAVRMDVRDLYDPEENVAGGTKYLRQLLDRFHGNLPLALAAYNAGEHVVERYQALPPIDETRQYVRKVLRYYRTFLVRDGVITERPLNRYAPPSSAATPETFEPASR</sequence>
<evidence type="ECO:0000259" key="4">
    <source>
        <dbReference type="Pfam" id="PF01464"/>
    </source>
</evidence>
<proteinExistence type="inferred from homology"/>
<dbReference type="OrthoDB" id="9801695at2"/>
<protein>
    <submittedName>
        <fullName evidence="6">Putative Lytic murein transglycosylase (Modular protein)</fullName>
        <ecNumber evidence="6">3.2.1.-</ecNumber>
    </submittedName>
</protein>
<name>A0A1W1I1C5_9BACT</name>
<comment type="similarity">
    <text evidence="1">Belongs to the transglycosylase Slt family.</text>
</comment>
<dbReference type="GO" id="GO:0000270">
    <property type="term" value="P:peptidoglycan metabolic process"/>
    <property type="evidence" value="ECO:0007669"/>
    <property type="project" value="InterPro"/>
</dbReference>
<keyword evidence="7" id="KW-1185">Reference proteome</keyword>
<dbReference type="PANTHER" id="PTHR37423">
    <property type="entry name" value="SOLUBLE LYTIC MUREIN TRANSGLYCOSYLASE-RELATED"/>
    <property type="match status" value="1"/>
</dbReference>
<dbReference type="Gene3D" id="1.10.530.10">
    <property type="match status" value="1"/>
</dbReference>
<feature type="domain" description="Transglycosylase SLT" evidence="4">
    <location>
        <begin position="86"/>
        <end position="186"/>
    </location>
</feature>
<evidence type="ECO:0000259" key="5">
    <source>
        <dbReference type="Pfam" id="PF13511"/>
    </source>
</evidence>
<dbReference type="Pfam" id="PF13511">
    <property type="entry name" value="DUF4124"/>
    <property type="match status" value="1"/>
</dbReference>
<dbReference type="GO" id="GO:0008933">
    <property type="term" value="F:peptidoglycan lytic transglycosylase activity"/>
    <property type="evidence" value="ECO:0007669"/>
    <property type="project" value="InterPro"/>
</dbReference>
<dbReference type="EC" id="3.2.1.-" evidence="6"/>
<keyword evidence="6" id="KW-0378">Hydrolase</keyword>
<dbReference type="InterPro" id="IPR025392">
    <property type="entry name" value="DUF4124"/>
</dbReference>
<dbReference type="EMBL" id="LT828648">
    <property type="protein sequence ID" value="SLM46669.1"/>
    <property type="molecule type" value="Genomic_DNA"/>
</dbReference>
<gene>
    <name evidence="6" type="ORF">NSJP_0497</name>
</gene>
<dbReference type="Pfam" id="PF01464">
    <property type="entry name" value="SLT"/>
    <property type="match status" value="1"/>
</dbReference>
<organism evidence="6 7">
    <name type="scientific">Nitrospira japonica</name>
    <dbReference type="NCBI Taxonomy" id="1325564"/>
    <lineage>
        <taxon>Bacteria</taxon>
        <taxon>Pseudomonadati</taxon>
        <taxon>Nitrospirota</taxon>
        <taxon>Nitrospiria</taxon>
        <taxon>Nitrospirales</taxon>
        <taxon>Nitrospiraceae</taxon>
        <taxon>Nitrospira</taxon>
    </lineage>
</organism>
<dbReference type="SUPFAM" id="SSF53955">
    <property type="entry name" value="Lysozyme-like"/>
    <property type="match status" value="1"/>
</dbReference>